<dbReference type="HOGENOM" id="CLU_1106774_0_0_6"/>
<dbReference type="RefSeq" id="WP_230580671.1">
    <property type="nucleotide sequence ID" value="NZ_CAWLXS010000180.1"/>
</dbReference>
<dbReference type="AlphaFoldDB" id="A0A077PSJ0"/>
<gene>
    <name evidence="1" type="ORF">XBKB1_1850006</name>
</gene>
<comment type="caution">
    <text evidence="1">The sequence shown here is derived from an EMBL/GenBank/DDBJ whole genome shotgun (WGS) entry which is preliminary data.</text>
</comment>
<accession>A0A077PSJ0</accession>
<dbReference type="EMBL" id="CBSZ010000096">
    <property type="protein sequence ID" value="CDH23552.1"/>
    <property type="molecule type" value="Genomic_DNA"/>
</dbReference>
<reference evidence="1" key="1">
    <citation type="submission" date="2013-07" db="EMBL/GenBank/DDBJ databases">
        <title>Sub-species coevolution in mutualistic symbiosis.</title>
        <authorList>
            <person name="Murfin K."/>
            <person name="Klassen J."/>
            <person name="Lee M."/>
            <person name="Forst S."/>
            <person name="Stock P."/>
            <person name="Goodrich-Blair H."/>
        </authorList>
    </citation>
    <scope>NUCLEOTIDE SEQUENCE [LARGE SCALE GENOMIC DNA]</scope>
    <source>
        <strain evidence="1">Kraussei Becker Underwood</strain>
    </source>
</reference>
<name>A0A077PSJ0_XENBV</name>
<sequence>MTSVLVNEEAILRVGEVCEVSGRTVSVLVDKNKNLSDLFFHGKVLKNVSVGSFIEIKKGFMSLIAKVETEKIVEEKTLSGSGSDSLRYRRYLTANLSGYIDRYGKFTGGTRELPLIGNEAFILTEETLQLIHSITDPGKGGLQFSRTDLEDIDITLPVSGLLNSHIAIFDNTGSGNSLLFTSTAIKHWVSYLARILNNRHALCCLILMVNTAGRTASRVTKLYITLTHIAMTAIVYRCLRVCYLNTKFSPY</sequence>
<protein>
    <submittedName>
        <fullName evidence="1">Uncharacterized protein</fullName>
    </submittedName>
</protein>
<dbReference type="Proteomes" id="UP000028493">
    <property type="component" value="Unassembled WGS sequence"/>
</dbReference>
<proteinExistence type="predicted"/>
<organism evidence="1">
    <name type="scientific">Xenorhabdus bovienii str. kraussei Becker Underwood</name>
    <dbReference type="NCBI Taxonomy" id="1398204"/>
    <lineage>
        <taxon>Bacteria</taxon>
        <taxon>Pseudomonadati</taxon>
        <taxon>Pseudomonadota</taxon>
        <taxon>Gammaproteobacteria</taxon>
        <taxon>Enterobacterales</taxon>
        <taxon>Morganellaceae</taxon>
        <taxon>Xenorhabdus</taxon>
    </lineage>
</organism>
<evidence type="ECO:0000313" key="1">
    <source>
        <dbReference type="EMBL" id="CDH23552.1"/>
    </source>
</evidence>